<reference evidence="2" key="1">
    <citation type="submission" date="2016-03" db="EMBL/GenBank/DDBJ databases">
        <title>Draft genome sequence of Rosellinia necatrix.</title>
        <authorList>
            <person name="Kanematsu S."/>
        </authorList>
    </citation>
    <scope>NUCLEOTIDE SEQUENCE [LARGE SCALE GENOMIC DNA]</scope>
    <source>
        <strain evidence="2">W97</strain>
    </source>
</reference>
<keyword evidence="1" id="KW-0472">Membrane</keyword>
<feature type="transmembrane region" description="Helical" evidence="1">
    <location>
        <begin position="48"/>
        <end position="69"/>
    </location>
</feature>
<evidence type="ECO:0000313" key="3">
    <source>
        <dbReference type="Proteomes" id="UP000054516"/>
    </source>
</evidence>
<name>A0A1S8A5V6_ROSNE</name>
<protein>
    <submittedName>
        <fullName evidence="2">Uncharacterized protein</fullName>
    </submittedName>
</protein>
<dbReference type="AlphaFoldDB" id="A0A1S8A5V6"/>
<keyword evidence="1" id="KW-1133">Transmembrane helix</keyword>
<dbReference type="EMBL" id="DF977449">
    <property type="protein sequence ID" value="GAW25275.1"/>
    <property type="molecule type" value="Genomic_DNA"/>
</dbReference>
<evidence type="ECO:0000256" key="1">
    <source>
        <dbReference type="SAM" id="Phobius"/>
    </source>
</evidence>
<gene>
    <name evidence="2" type="ORF">SAMD00023353_0400930</name>
</gene>
<dbReference type="Proteomes" id="UP000054516">
    <property type="component" value="Unassembled WGS sequence"/>
</dbReference>
<organism evidence="2">
    <name type="scientific">Rosellinia necatrix</name>
    <name type="common">White root-rot fungus</name>
    <dbReference type="NCBI Taxonomy" id="77044"/>
    <lineage>
        <taxon>Eukaryota</taxon>
        <taxon>Fungi</taxon>
        <taxon>Dikarya</taxon>
        <taxon>Ascomycota</taxon>
        <taxon>Pezizomycotina</taxon>
        <taxon>Sordariomycetes</taxon>
        <taxon>Xylariomycetidae</taxon>
        <taxon>Xylariales</taxon>
        <taxon>Xylariaceae</taxon>
        <taxon>Rosellinia</taxon>
    </lineage>
</organism>
<evidence type="ECO:0000313" key="2">
    <source>
        <dbReference type="EMBL" id="GAW25275.1"/>
    </source>
</evidence>
<keyword evidence="3" id="KW-1185">Reference proteome</keyword>
<proteinExistence type="predicted"/>
<keyword evidence="1" id="KW-0812">Transmembrane</keyword>
<accession>A0A1S8A5V6</accession>
<sequence length="87" mass="9130">MAPNPITQASPAAPPHPYRDILPTTISALTPSPNAAISNHGASTKADLLAGLFFGVAAALLLIALPLTLCNYCRWRRPAARDGQLQV</sequence>